<feature type="transmembrane region" description="Helical" evidence="1">
    <location>
        <begin position="12"/>
        <end position="32"/>
    </location>
</feature>
<keyword evidence="1" id="KW-0812">Transmembrane</keyword>
<organism evidence="2 3">
    <name type="scientific">Actinoplanes octamycinicus</name>
    <dbReference type="NCBI Taxonomy" id="135948"/>
    <lineage>
        <taxon>Bacteria</taxon>
        <taxon>Bacillati</taxon>
        <taxon>Actinomycetota</taxon>
        <taxon>Actinomycetes</taxon>
        <taxon>Micromonosporales</taxon>
        <taxon>Micromonosporaceae</taxon>
        <taxon>Actinoplanes</taxon>
    </lineage>
</organism>
<evidence type="ECO:0000256" key="1">
    <source>
        <dbReference type="SAM" id="Phobius"/>
    </source>
</evidence>
<evidence type="ECO:0000313" key="3">
    <source>
        <dbReference type="Proteomes" id="UP000546162"/>
    </source>
</evidence>
<dbReference type="RefSeq" id="WP_185043296.1">
    <property type="nucleotide sequence ID" value="NZ_BAABFG010000005.1"/>
</dbReference>
<gene>
    <name evidence="2" type="ORF">BJY16_006451</name>
</gene>
<keyword evidence="1" id="KW-1133">Transmembrane helix</keyword>
<feature type="transmembrane region" description="Helical" evidence="1">
    <location>
        <begin position="52"/>
        <end position="72"/>
    </location>
</feature>
<proteinExistence type="predicted"/>
<sequence length="114" mass="11658">MSGFSRLSRPARIALVAGSVLAGLLGAAFAILSAWLELLFACFKTTPPANPAVLATCVAGFCASMAVPALAWPRLLPGARRAGLVTTVLLTVLMGGAGATIGIYLAVSRHSFRC</sequence>
<dbReference type="AlphaFoldDB" id="A0A7W7H324"/>
<dbReference type="Proteomes" id="UP000546162">
    <property type="component" value="Unassembled WGS sequence"/>
</dbReference>
<feature type="transmembrane region" description="Helical" evidence="1">
    <location>
        <begin position="84"/>
        <end position="107"/>
    </location>
</feature>
<keyword evidence="3" id="KW-1185">Reference proteome</keyword>
<dbReference type="EMBL" id="JACHNB010000001">
    <property type="protein sequence ID" value="MBB4742992.1"/>
    <property type="molecule type" value="Genomic_DNA"/>
</dbReference>
<protein>
    <submittedName>
        <fullName evidence="2">Uncharacterized protein</fullName>
    </submittedName>
</protein>
<evidence type="ECO:0000313" key="2">
    <source>
        <dbReference type="EMBL" id="MBB4742992.1"/>
    </source>
</evidence>
<keyword evidence="1" id="KW-0472">Membrane</keyword>
<comment type="caution">
    <text evidence="2">The sequence shown here is derived from an EMBL/GenBank/DDBJ whole genome shotgun (WGS) entry which is preliminary data.</text>
</comment>
<accession>A0A7W7H324</accession>
<name>A0A7W7H324_9ACTN</name>
<reference evidence="2 3" key="1">
    <citation type="submission" date="2020-08" db="EMBL/GenBank/DDBJ databases">
        <title>Sequencing the genomes of 1000 actinobacteria strains.</title>
        <authorList>
            <person name="Klenk H.-P."/>
        </authorList>
    </citation>
    <scope>NUCLEOTIDE SEQUENCE [LARGE SCALE GENOMIC DNA]</scope>
    <source>
        <strain evidence="2 3">DSM 45809</strain>
    </source>
</reference>